<accession>A0A0P6XLM8</accession>
<keyword evidence="4 5" id="KW-0472">Membrane</keyword>
<feature type="transmembrane region" description="Helical" evidence="5">
    <location>
        <begin position="218"/>
        <end position="238"/>
    </location>
</feature>
<keyword evidence="5" id="KW-0813">Transport</keyword>
<name>A0A0P6XLM8_9CHLR</name>
<dbReference type="InterPro" id="IPR035906">
    <property type="entry name" value="MetI-like_sf"/>
</dbReference>
<keyword evidence="9" id="KW-1185">Reference proteome</keyword>
<comment type="caution">
    <text evidence="8">The sequence shown here is derived from an EMBL/GenBank/DDBJ whole genome shotgun (WGS) entry which is preliminary data.</text>
</comment>
<dbReference type="GO" id="GO:0005315">
    <property type="term" value="F:phosphate transmembrane transporter activity"/>
    <property type="evidence" value="ECO:0007669"/>
    <property type="project" value="InterPro"/>
</dbReference>
<dbReference type="PANTHER" id="PTHR42727:SF1">
    <property type="entry name" value="PHOSPHATE TRANSPORT SYSTEM PERMEASE"/>
    <property type="match status" value="1"/>
</dbReference>
<reference evidence="8 9" key="1">
    <citation type="submission" date="2015-07" db="EMBL/GenBank/DDBJ databases">
        <title>Genome sequence of Leptolinea tardivitalis DSM 16556.</title>
        <authorList>
            <person name="Hemp J."/>
            <person name="Ward L.M."/>
            <person name="Pace L.A."/>
            <person name="Fischer W.W."/>
        </authorList>
    </citation>
    <scope>NUCLEOTIDE SEQUENCE [LARGE SCALE GENOMIC DNA]</scope>
    <source>
        <strain evidence="8 9">YMTK-2</strain>
    </source>
</reference>
<proteinExistence type="inferred from homology"/>
<dbReference type="STRING" id="229920.ADM99_06540"/>
<feature type="domain" description="ABC transmembrane type-1" evidence="7">
    <location>
        <begin position="95"/>
        <end position="309"/>
    </location>
</feature>
<dbReference type="GO" id="GO:0006817">
    <property type="term" value="P:phosphate ion transport"/>
    <property type="evidence" value="ECO:0007669"/>
    <property type="project" value="UniProtKB-KW"/>
</dbReference>
<evidence type="ECO:0000256" key="5">
    <source>
        <dbReference type="RuleBase" id="RU363032"/>
    </source>
</evidence>
<keyword evidence="3 5" id="KW-1133">Transmembrane helix</keyword>
<feature type="transmembrane region" description="Helical" evidence="5">
    <location>
        <begin position="131"/>
        <end position="150"/>
    </location>
</feature>
<sequence length="321" mass="34832">MREQIMNHTLSTVQIKPASRVPEFLRKKKRWNEILIQGFLFFCGFVSILTTIGIVFELGKESLLFFANPDVSLLEFFTNTRWQPSIGEFGILPLATSTLLTTLIAMIVALPVGLSAAIFLSEYASSKARSVLKPILEILAGVPTVVYGYFALTFMTPVLRGIFGEQNVEIYNTLSAGLVMGIMILPLVSSMSEDALTAVPRSLREAAYGLGSTRLETAVQIVVPAALSGIIAAFIIAISRAIGETMIVAIAAGSGSNFTFNPFKAAETMTGYIARISGGDVGYDTPDYNSIFAIGLVLFLVTLGLNILSRRLSAKYREVYE</sequence>
<evidence type="ECO:0000313" key="8">
    <source>
        <dbReference type="EMBL" id="KPL72733.1"/>
    </source>
</evidence>
<dbReference type="PATRIC" id="fig|229920.5.peg.1278"/>
<comment type="function">
    <text evidence="6">Part of the binding-protein-dependent transport system for phosphate; probably responsible for the translocation of the substrate across the membrane.</text>
</comment>
<dbReference type="SUPFAM" id="SSF161098">
    <property type="entry name" value="MetI-like"/>
    <property type="match status" value="1"/>
</dbReference>
<feature type="transmembrane region" description="Helical" evidence="5">
    <location>
        <begin position="170"/>
        <end position="188"/>
    </location>
</feature>
<evidence type="ECO:0000313" key="9">
    <source>
        <dbReference type="Proteomes" id="UP000050430"/>
    </source>
</evidence>
<dbReference type="GO" id="GO:0005886">
    <property type="term" value="C:plasma membrane"/>
    <property type="evidence" value="ECO:0007669"/>
    <property type="project" value="UniProtKB-SubCell"/>
</dbReference>
<keyword evidence="2 5" id="KW-0812">Transmembrane</keyword>
<gene>
    <name evidence="8" type="ORF">ADM99_06540</name>
</gene>
<evidence type="ECO:0000256" key="3">
    <source>
        <dbReference type="ARBA" id="ARBA00022989"/>
    </source>
</evidence>
<dbReference type="EMBL" id="LGCK01000007">
    <property type="protein sequence ID" value="KPL72733.1"/>
    <property type="molecule type" value="Genomic_DNA"/>
</dbReference>
<evidence type="ECO:0000259" key="7">
    <source>
        <dbReference type="PROSITE" id="PS50928"/>
    </source>
</evidence>
<dbReference type="Pfam" id="PF00528">
    <property type="entry name" value="BPD_transp_1"/>
    <property type="match status" value="1"/>
</dbReference>
<dbReference type="NCBIfam" id="TIGR02138">
    <property type="entry name" value="phosphate_pstC"/>
    <property type="match status" value="1"/>
</dbReference>
<feature type="transmembrane region" description="Helical" evidence="5">
    <location>
        <begin position="34"/>
        <end position="56"/>
    </location>
</feature>
<dbReference type="PANTHER" id="PTHR42727">
    <property type="entry name" value="PHOSPHATE TRANSPORT SYSTEM PERMEASE PROTEIN"/>
    <property type="match status" value="1"/>
</dbReference>
<protein>
    <recommendedName>
        <fullName evidence="6">Phosphate transport system permease protein</fullName>
    </recommendedName>
</protein>
<dbReference type="Gene3D" id="1.10.3720.10">
    <property type="entry name" value="MetI-like"/>
    <property type="match status" value="1"/>
</dbReference>
<dbReference type="InterPro" id="IPR011864">
    <property type="entry name" value="Phosphate_PstC"/>
</dbReference>
<dbReference type="InterPro" id="IPR000515">
    <property type="entry name" value="MetI-like"/>
</dbReference>
<keyword evidence="6" id="KW-1003">Cell membrane</keyword>
<evidence type="ECO:0000256" key="4">
    <source>
        <dbReference type="ARBA" id="ARBA00023136"/>
    </source>
</evidence>
<evidence type="ECO:0000256" key="2">
    <source>
        <dbReference type="ARBA" id="ARBA00022692"/>
    </source>
</evidence>
<dbReference type="AlphaFoldDB" id="A0A0P6XLM8"/>
<evidence type="ECO:0000256" key="6">
    <source>
        <dbReference type="RuleBase" id="RU363054"/>
    </source>
</evidence>
<evidence type="ECO:0000256" key="1">
    <source>
        <dbReference type="ARBA" id="ARBA00004141"/>
    </source>
</evidence>
<feature type="transmembrane region" description="Helical" evidence="5">
    <location>
        <begin position="99"/>
        <end position="119"/>
    </location>
</feature>
<keyword evidence="6" id="KW-0592">Phosphate transport</keyword>
<dbReference type="PROSITE" id="PS50928">
    <property type="entry name" value="ABC_TM1"/>
    <property type="match status" value="1"/>
</dbReference>
<organism evidence="8 9">
    <name type="scientific">Leptolinea tardivitalis</name>
    <dbReference type="NCBI Taxonomy" id="229920"/>
    <lineage>
        <taxon>Bacteria</taxon>
        <taxon>Bacillati</taxon>
        <taxon>Chloroflexota</taxon>
        <taxon>Anaerolineae</taxon>
        <taxon>Anaerolineales</taxon>
        <taxon>Anaerolineaceae</taxon>
        <taxon>Leptolinea</taxon>
    </lineage>
</organism>
<comment type="similarity">
    <text evidence="6">Belongs to the binding-protein-dependent transport system permease family. CysTW subfamily.</text>
</comment>
<dbReference type="Proteomes" id="UP000050430">
    <property type="component" value="Unassembled WGS sequence"/>
</dbReference>
<feature type="transmembrane region" description="Helical" evidence="5">
    <location>
        <begin position="288"/>
        <end position="308"/>
    </location>
</feature>
<dbReference type="CDD" id="cd06261">
    <property type="entry name" value="TM_PBP2"/>
    <property type="match status" value="1"/>
</dbReference>
<comment type="subcellular location">
    <subcellularLocation>
        <location evidence="5">Cell membrane</location>
        <topology evidence="5">Multi-pass membrane protein</topology>
    </subcellularLocation>
    <subcellularLocation>
        <location evidence="1">Membrane</location>
        <topology evidence="1">Multi-pass membrane protein</topology>
    </subcellularLocation>
</comment>